<dbReference type="PANTHER" id="PTHR24247">
    <property type="entry name" value="5-HYDROXYTRYPTAMINE RECEPTOR"/>
    <property type="match status" value="1"/>
</dbReference>
<keyword evidence="2" id="KW-1003">Cell membrane</keyword>
<dbReference type="Gene3D" id="1.20.1070.10">
    <property type="entry name" value="Rhodopsin 7-helix transmembrane proteins"/>
    <property type="match status" value="1"/>
</dbReference>
<evidence type="ECO:0000256" key="5">
    <source>
        <dbReference type="ARBA" id="ARBA00023040"/>
    </source>
</evidence>
<dbReference type="GO" id="GO:0004993">
    <property type="term" value="F:G protein-coupled serotonin receptor activity"/>
    <property type="evidence" value="ECO:0007669"/>
    <property type="project" value="TreeGrafter"/>
</dbReference>
<keyword evidence="8" id="KW-0807">Transducer</keyword>
<dbReference type="GO" id="GO:0045202">
    <property type="term" value="C:synapse"/>
    <property type="evidence" value="ECO:0007669"/>
    <property type="project" value="GOC"/>
</dbReference>
<dbReference type="GO" id="GO:0007187">
    <property type="term" value="P:G protein-coupled receptor signaling pathway, coupled to cyclic nucleotide second messenger"/>
    <property type="evidence" value="ECO:0007669"/>
    <property type="project" value="TreeGrafter"/>
</dbReference>
<feature type="transmembrane region" description="Helical" evidence="9">
    <location>
        <begin position="76"/>
        <end position="101"/>
    </location>
</feature>
<feature type="transmembrane region" description="Helical" evidence="9">
    <location>
        <begin position="234"/>
        <end position="257"/>
    </location>
</feature>
<dbReference type="SUPFAM" id="SSF81321">
    <property type="entry name" value="Family A G protein-coupled receptor-like"/>
    <property type="match status" value="1"/>
</dbReference>
<feature type="transmembrane region" description="Helical" evidence="9">
    <location>
        <begin position="37"/>
        <end position="64"/>
    </location>
</feature>
<evidence type="ECO:0000313" key="11">
    <source>
        <dbReference type="EMBL" id="RMX40080.1"/>
    </source>
</evidence>
<evidence type="ECO:0000256" key="6">
    <source>
        <dbReference type="ARBA" id="ARBA00023136"/>
    </source>
</evidence>
<dbReference type="InterPro" id="IPR017452">
    <property type="entry name" value="GPCR_Rhodpsn_7TM"/>
</dbReference>
<dbReference type="GO" id="GO:0030425">
    <property type="term" value="C:dendrite"/>
    <property type="evidence" value="ECO:0007669"/>
    <property type="project" value="TreeGrafter"/>
</dbReference>
<evidence type="ECO:0000256" key="8">
    <source>
        <dbReference type="ARBA" id="ARBA00023224"/>
    </source>
</evidence>
<reference evidence="11 12" key="1">
    <citation type="journal article" date="2018" name="Sci. Rep.">
        <title>Comparative analysis of the Pocillopora damicornis genome highlights role of immune system in coral evolution.</title>
        <authorList>
            <person name="Cunning R."/>
            <person name="Bay R.A."/>
            <person name="Gillette P."/>
            <person name="Baker A.C."/>
            <person name="Traylor-Knowles N."/>
        </authorList>
    </citation>
    <scope>NUCLEOTIDE SEQUENCE [LARGE SCALE GENOMIC DNA]</scope>
    <source>
        <strain evidence="11">RSMAS</strain>
        <tissue evidence="11">Whole animal</tissue>
    </source>
</reference>
<protein>
    <recommendedName>
        <fullName evidence="10">G-protein coupled receptors family 1 profile domain-containing protein</fullName>
    </recommendedName>
</protein>
<dbReference type="EMBL" id="RCHS01003687">
    <property type="protein sequence ID" value="RMX40080.1"/>
    <property type="molecule type" value="Genomic_DNA"/>
</dbReference>
<accession>A0A3M6TFE0</accession>
<dbReference type="OrthoDB" id="5974618at2759"/>
<dbReference type="GO" id="GO:0030594">
    <property type="term" value="F:neurotransmitter receptor activity"/>
    <property type="evidence" value="ECO:0007669"/>
    <property type="project" value="TreeGrafter"/>
</dbReference>
<dbReference type="GO" id="GO:0007268">
    <property type="term" value="P:chemical synaptic transmission"/>
    <property type="evidence" value="ECO:0007669"/>
    <property type="project" value="TreeGrafter"/>
</dbReference>
<dbReference type="AlphaFoldDB" id="A0A3M6TFE0"/>
<evidence type="ECO:0000256" key="2">
    <source>
        <dbReference type="ARBA" id="ARBA00022475"/>
    </source>
</evidence>
<gene>
    <name evidence="11" type="ORF">pdam_00002221</name>
</gene>
<dbReference type="Proteomes" id="UP000275408">
    <property type="component" value="Unassembled WGS sequence"/>
</dbReference>
<keyword evidence="6 9" id="KW-0472">Membrane</keyword>
<evidence type="ECO:0000313" key="12">
    <source>
        <dbReference type="Proteomes" id="UP000275408"/>
    </source>
</evidence>
<keyword evidence="3 9" id="KW-0812">Transmembrane</keyword>
<evidence type="ECO:0000259" key="10">
    <source>
        <dbReference type="PROSITE" id="PS50262"/>
    </source>
</evidence>
<feature type="transmembrane region" description="Helical" evidence="9">
    <location>
        <begin position="188"/>
        <end position="213"/>
    </location>
</feature>
<dbReference type="GO" id="GO:0005886">
    <property type="term" value="C:plasma membrane"/>
    <property type="evidence" value="ECO:0007669"/>
    <property type="project" value="UniProtKB-SubCell"/>
</dbReference>
<dbReference type="STRING" id="46731.A0A3M6TFE0"/>
<keyword evidence="12" id="KW-1185">Reference proteome</keyword>
<evidence type="ECO:0000256" key="1">
    <source>
        <dbReference type="ARBA" id="ARBA00004651"/>
    </source>
</evidence>
<keyword evidence="7" id="KW-0675">Receptor</keyword>
<dbReference type="InterPro" id="IPR000276">
    <property type="entry name" value="GPCR_Rhodpsn"/>
</dbReference>
<feature type="transmembrane region" description="Helical" evidence="9">
    <location>
        <begin position="113"/>
        <end position="136"/>
    </location>
</feature>
<comment type="subcellular location">
    <subcellularLocation>
        <location evidence="1">Cell membrane</location>
        <topology evidence="1">Multi-pass membrane protein</topology>
    </subcellularLocation>
</comment>
<sequence length="397" mass="44813">MLFPSTYSPRLDSNVTTLQPVNPSFADIQPRRSSPEVYLSLACYGILVITILCGNSLVVSAYVLNKWLRRALTHTLIIGLALADLLIGLVSVPIWMCITLWNHRGKPFNVQIYQLYIIADIFIGGASILQLTAIGIERSHAILRPFLHRRLQQKTLYIAVASIWVFSAVLSSLQPLQYGTDWQVPYTILTASACFFIPVLIIITAYGSIFVVAMKRKKLQSQNQTLTSSLDKEMKLCGTIALITLLFIIAWLPLFTLTMLATFDPKALPKPIIFSRLLHFVKWMHYSSSAINPFLYSHRNTDLRRTIAVILRRLVIRKGPGLNEVFRRRHSSLSTLPLRSLSITSDQSRKTSIESCQQCLPRTPSEFVSSYANIRRLGSLFEQKEKENVSAEGSNKL</sequence>
<name>A0A3M6TFE0_POCDA</name>
<dbReference type="Pfam" id="PF00001">
    <property type="entry name" value="7tm_1"/>
    <property type="match status" value="1"/>
</dbReference>
<dbReference type="PRINTS" id="PR00237">
    <property type="entry name" value="GPCRRHODOPSN"/>
</dbReference>
<evidence type="ECO:0000256" key="4">
    <source>
        <dbReference type="ARBA" id="ARBA00022989"/>
    </source>
</evidence>
<feature type="transmembrane region" description="Helical" evidence="9">
    <location>
        <begin position="156"/>
        <end position="176"/>
    </location>
</feature>
<feature type="domain" description="G-protein coupled receptors family 1 profile" evidence="10">
    <location>
        <begin position="54"/>
        <end position="296"/>
    </location>
</feature>
<evidence type="ECO:0000256" key="3">
    <source>
        <dbReference type="ARBA" id="ARBA00022692"/>
    </source>
</evidence>
<dbReference type="PANTHER" id="PTHR24247:SF202">
    <property type="entry name" value="5-HYDROXYTRYPTAMINE RECEPTOR 1"/>
    <property type="match status" value="1"/>
</dbReference>
<dbReference type="PROSITE" id="PS50262">
    <property type="entry name" value="G_PROTEIN_RECEP_F1_2"/>
    <property type="match status" value="1"/>
</dbReference>
<keyword evidence="4 9" id="KW-1133">Transmembrane helix</keyword>
<proteinExistence type="predicted"/>
<keyword evidence="5" id="KW-0297">G-protein coupled receptor</keyword>
<comment type="caution">
    <text evidence="11">The sequence shown here is derived from an EMBL/GenBank/DDBJ whole genome shotgun (WGS) entry which is preliminary data.</text>
</comment>
<organism evidence="11 12">
    <name type="scientific">Pocillopora damicornis</name>
    <name type="common">Cauliflower coral</name>
    <name type="synonym">Millepora damicornis</name>
    <dbReference type="NCBI Taxonomy" id="46731"/>
    <lineage>
        <taxon>Eukaryota</taxon>
        <taxon>Metazoa</taxon>
        <taxon>Cnidaria</taxon>
        <taxon>Anthozoa</taxon>
        <taxon>Hexacorallia</taxon>
        <taxon>Scleractinia</taxon>
        <taxon>Astrocoeniina</taxon>
        <taxon>Pocilloporidae</taxon>
        <taxon>Pocillopora</taxon>
    </lineage>
</organism>
<evidence type="ECO:0000256" key="9">
    <source>
        <dbReference type="SAM" id="Phobius"/>
    </source>
</evidence>
<evidence type="ECO:0000256" key="7">
    <source>
        <dbReference type="ARBA" id="ARBA00023170"/>
    </source>
</evidence>